<dbReference type="GO" id="GO:0043093">
    <property type="term" value="P:FtsZ-dependent cytokinesis"/>
    <property type="evidence" value="ECO:0007669"/>
    <property type="project" value="UniProtKB-UniRule"/>
</dbReference>
<dbReference type="InterPro" id="IPR037103">
    <property type="entry name" value="Tubulin/FtsZ-like_C"/>
</dbReference>
<dbReference type="InterPro" id="IPR008280">
    <property type="entry name" value="Tub_FtsZ_C"/>
</dbReference>
<keyword evidence="4 6" id="KW-0717">Septation</keyword>
<dbReference type="SUPFAM" id="SSF52490">
    <property type="entry name" value="Tubulin nucleotide-binding domain-like"/>
    <property type="match status" value="1"/>
</dbReference>
<dbReference type="InterPro" id="IPR024757">
    <property type="entry name" value="FtsZ_C"/>
</dbReference>
<feature type="domain" description="Tubulin/FtsZ 2-layer sandwich" evidence="9">
    <location>
        <begin position="213"/>
        <end position="331"/>
    </location>
</feature>
<evidence type="ECO:0000256" key="6">
    <source>
        <dbReference type="RuleBase" id="RU000631"/>
    </source>
</evidence>
<dbReference type="InterPro" id="IPR003008">
    <property type="entry name" value="Tubulin_FtsZ_GTPase"/>
</dbReference>
<sequence length="454" mass="48725">MFDYQVAKEESEQHAVNPAVIKVIGCGGGGGNAVNMMIDANVQGVEFIALNTDGQDLDKSKAVRKIQIGLKNARGLGAGGRPELGEEAAKESETEIKEILEGSNMVFITAGMGGGTGTGSAPVVARIARELGALTVAVVTYPFTWEGKTRSQNADEGIKRLKAEVDSLIVIPNDKIDELREDLPVKLAFQAVTDILRQGVQGITDIIMRPGLINRDFKDVESIMKGQGEALLGIGIGKGENRALDAAQDAINNPLLKDTHIDGARNILINVCGGNDIRRSEPKIIADFIRSRASEDANIIYGLLIDENMEDEISVTVIATGLEVPGKSASSAPSAKTVQAKRDDTFVSSGEFVTVANPLRAQQSAPRPEPVRQRGDLSDVLGGSVYEEPSARPQVVPQPQVARVPQPQPVQSQPPVQKKNDFAPPADENIDVNDLDKPAIWRRNLTREINLGRK</sequence>
<keyword evidence="2 4" id="KW-0547">Nucleotide-binding</keyword>
<dbReference type="CDD" id="cd02201">
    <property type="entry name" value="FtsZ_type1"/>
    <property type="match status" value="1"/>
</dbReference>
<proteinExistence type="inferred from homology"/>
<dbReference type="NCBIfam" id="TIGR00065">
    <property type="entry name" value="ftsZ"/>
    <property type="match status" value="1"/>
</dbReference>
<dbReference type="Gene3D" id="3.40.50.1440">
    <property type="entry name" value="Tubulin/FtsZ, GTPase domain"/>
    <property type="match status" value="1"/>
</dbReference>
<comment type="subcellular location">
    <subcellularLocation>
        <location evidence="4">Cytoplasm</location>
    </subcellularLocation>
    <text evidence="4">Assembles at midcell at the inner surface of the cytoplasmic membrane.</text>
</comment>
<evidence type="ECO:0000256" key="2">
    <source>
        <dbReference type="ARBA" id="ARBA00022741"/>
    </source>
</evidence>
<comment type="caution">
    <text evidence="4">Lacks conserved residue(s) required for the propagation of feature annotation.</text>
</comment>
<dbReference type="Pfam" id="PF00091">
    <property type="entry name" value="Tubulin"/>
    <property type="match status" value="1"/>
</dbReference>
<dbReference type="GO" id="GO:0005525">
    <property type="term" value="F:GTP binding"/>
    <property type="evidence" value="ECO:0007669"/>
    <property type="project" value="UniProtKB-UniRule"/>
</dbReference>
<evidence type="ECO:0000256" key="1">
    <source>
        <dbReference type="ARBA" id="ARBA00009690"/>
    </source>
</evidence>
<keyword evidence="4 6" id="KW-0132">Cell division</keyword>
<evidence type="ECO:0000313" key="11">
    <source>
        <dbReference type="Proteomes" id="UP000003571"/>
    </source>
</evidence>
<dbReference type="PROSITE" id="PS01135">
    <property type="entry name" value="FTSZ_2"/>
    <property type="match status" value="1"/>
</dbReference>
<reference evidence="10 11" key="1">
    <citation type="submission" date="2011-09" db="EMBL/GenBank/DDBJ databases">
        <title>The draft genome of Treponema saccharophilum DSM 2985.</title>
        <authorList>
            <consortium name="US DOE Joint Genome Institute (JGI-PGF)"/>
            <person name="Lucas S."/>
            <person name="Copeland A."/>
            <person name="Lapidus A."/>
            <person name="Glavina del Rio T."/>
            <person name="Dalin E."/>
            <person name="Tice H."/>
            <person name="Bruce D."/>
            <person name="Goodwin L."/>
            <person name="Pitluck S."/>
            <person name="Peters L."/>
            <person name="Kyrpides N."/>
            <person name="Mavromatis K."/>
            <person name="Ivanova N."/>
            <person name="Markowitz V."/>
            <person name="Cheng J.-F."/>
            <person name="Hugenholtz P."/>
            <person name="Woyke T."/>
            <person name="Wu D."/>
            <person name="Gronow S."/>
            <person name="Wellnitz S."/>
            <person name="Brambilla E."/>
            <person name="Klenk H.-P."/>
            <person name="Eisen J.A."/>
        </authorList>
    </citation>
    <scope>NUCLEOTIDE SEQUENCE [LARGE SCALE GENOMIC DNA]</scope>
    <source>
        <strain evidence="10 11">DSM 2985</strain>
    </source>
</reference>
<dbReference type="STRING" id="907348.TresaDRAFT_0013"/>
<comment type="subunit">
    <text evidence="4">Homodimer. Polymerizes to form a dynamic ring structure in a strictly GTP-dependent manner. Interacts directly with several other division proteins.</text>
</comment>
<dbReference type="InterPro" id="IPR036525">
    <property type="entry name" value="Tubulin/FtsZ_GTPase_sf"/>
</dbReference>
<dbReference type="InterPro" id="IPR045061">
    <property type="entry name" value="FtsZ/CetZ"/>
</dbReference>
<dbReference type="InterPro" id="IPR020805">
    <property type="entry name" value="Cell_div_FtsZ_CS"/>
</dbReference>
<evidence type="ECO:0000313" key="10">
    <source>
        <dbReference type="EMBL" id="EIC00540.1"/>
    </source>
</evidence>
<evidence type="ECO:0000256" key="4">
    <source>
        <dbReference type="HAMAP-Rule" id="MF_00909"/>
    </source>
</evidence>
<protein>
    <recommendedName>
        <fullName evidence="4 5">Cell division protein FtsZ</fullName>
    </recommendedName>
</protein>
<dbReference type="FunFam" id="3.40.50.1440:FF:000001">
    <property type="entry name" value="Cell division protein FtsZ"/>
    <property type="match status" value="1"/>
</dbReference>
<dbReference type="Pfam" id="PF12327">
    <property type="entry name" value="FtsZ_C"/>
    <property type="match status" value="1"/>
</dbReference>
<feature type="binding site" evidence="4">
    <location>
        <begin position="28"/>
        <end position="32"/>
    </location>
    <ligand>
        <name>GTP</name>
        <dbReference type="ChEBI" id="CHEBI:37565"/>
    </ligand>
</feature>
<feature type="compositionally biased region" description="Low complexity" evidence="7">
    <location>
        <begin position="391"/>
        <end position="417"/>
    </location>
</feature>
<dbReference type="SMART" id="SM00865">
    <property type="entry name" value="Tubulin_C"/>
    <property type="match status" value="1"/>
</dbReference>
<evidence type="ECO:0000256" key="3">
    <source>
        <dbReference type="ARBA" id="ARBA00023134"/>
    </source>
</evidence>
<dbReference type="InterPro" id="IPR000158">
    <property type="entry name" value="Cell_div_FtsZ"/>
</dbReference>
<dbReference type="PANTHER" id="PTHR30314:SF3">
    <property type="entry name" value="MITOCHONDRIAL DIVISION PROTEIN FSZA"/>
    <property type="match status" value="1"/>
</dbReference>
<dbReference type="GO" id="GO:0051258">
    <property type="term" value="P:protein polymerization"/>
    <property type="evidence" value="ECO:0007669"/>
    <property type="project" value="UniProtKB-UniRule"/>
</dbReference>
<feature type="region of interest" description="Disordered" evidence="7">
    <location>
        <begin position="360"/>
        <end position="436"/>
    </location>
</feature>
<name>H7ENQ7_9SPIR</name>
<dbReference type="GO" id="GO:0000917">
    <property type="term" value="P:division septum assembly"/>
    <property type="evidence" value="ECO:0007669"/>
    <property type="project" value="UniProtKB-KW"/>
</dbReference>
<dbReference type="EMBL" id="AGRW01000054">
    <property type="protein sequence ID" value="EIC00540.1"/>
    <property type="molecule type" value="Genomic_DNA"/>
</dbReference>
<dbReference type="GO" id="GO:0003924">
    <property type="term" value="F:GTPase activity"/>
    <property type="evidence" value="ECO:0007669"/>
    <property type="project" value="UniProtKB-UniRule"/>
</dbReference>
<keyword evidence="4 6" id="KW-0131">Cell cycle</keyword>
<dbReference type="InterPro" id="IPR018316">
    <property type="entry name" value="Tubulin/FtsZ_2-layer-sand-dom"/>
</dbReference>
<dbReference type="Proteomes" id="UP000003571">
    <property type="component" value="Unassembled WGS sequence"/>
</dbReference>
<keyword evidence="4" id="KW-0963">Cytoplasm</keyword>
<feature type="binding site" evidence="4">
    <location>
        <begin position="115"/>
        <end position="117"/>
    </location>
    <ligand>
        <name>GTP</name>
        <dbReference type="ChEBI" id="CHEBI:37565"/>
    </ligand>
</feature>
<dbReference type="HAMAP" id="MF_00909">
    <property type="entry name" value="FtsZ"/>
    <property type="match status" value="1"/>
</dbReference>
<gene>
    <name evidence="4" type="primary">ftsZ</name>
    <name evidence="10" type="ORF">TresaDRAFT_0013</name>
</gene>
<evidence type="ECO:0000259" key="8">
    <source>
        <dbReference type="SMART" id="SM00864"/>
    </source>
</evidence>
<organism evidence="10 11">
    <name type="scientific">Treponema saccharophilum DSM 2985</name>
    <dbReference type="NCBI Taxonomy" id="907348"/>
    <lineage>
        <taxon>Bacteria</taxon>
        <taxon>Pseudomonadati</taxon>
        <taxon>Spirochaetota</taxon>
        <taxon>Spirochaetia</taxon>
        <taxon>Spirochaetales</taxon>
        <taxon>Treponemataceae</taxon>
        <taxon>Treponema</taxon>
    </lineage>
</organism>
<dbReference type="SUPFAM" id="SSF55307">
    <property type="entry name" value="Tubulin C-terminal domain-like"/>
    <property type="match status" value="1"/>
</dbReference>
<dbReference type="SMART" id="SM00864">
    <property type="entry name" value="Tubulin"/>
    <property type="match status" value="1"/>
</dbReference>
<feature type="binding site" evidence="4">
    <location>
        <position position="150"/>
    </location>
    <ligand>
        <name>GTP</name>
        <dbReference type="ChEBI" id="CHEBI:37565"/>
    </ligand>
</feature>
<dbReference type="GO" id="GO:0005737">
    <property type="term" value="C:cytoplasm"/>
    <property type="evidence" value="ECO:0007669"/>
    <property type="project" value="UniProtKB-SubCell"/>
</dbReference>
<evidence type="ECO:0000256" key="5">
    <source>
        <dbReference type="NCBIfam" id="TIGR00065"/>
    </source>
</evidence>
<dbReference type="Gene3D" id="3.30.1330.20">
    <property type="entry name" value="Tubulin/FtsZ, C-terminal domain"/>
    <property type="match status" value="1"/>
</dbReference>
<dbReference type="RefSeq" id="WP_002706180.1">
    <property type="nucleotide sequence ID" value="NZ_AGRW01000054.1"/>
</dbReference>
<dbReference type="eggNOG" id="COG0206">
    <property type="taxonomic scope" value="Bacteria"/>
</dbReference>
<dbReference type="AlphaFoldDB" id="H7ENQ7"/>
<comment type="function">
    <text evidence="4 6">Essential cell division protein that forms a contractile ring structure (Z ring) at the future cell division site. The regulation of the ring assembly controls the timing and the location of cell division. One of the functions of the FtsZ ring is to recruit other cell division proteins to the septum to produce a new cell wall between the dividing cells. Binds GTP and shows GTPase activity.</text>
</comment>
<feature type="domain" description="Tubulin/FtsZ GTPase" evidence="8">
    <location>
        <begin position="20"/>
        <end position="211"/>
    </location>
</feature>
<evidence type="ECO:0000259" key="9">
    <source>
        <dbReference type="SMART" id="SM00865"/>
    </source>
</evidence>
<keyword evidence="11" id="KW-1185">Reference proteome</keyword>
<keyword evidence="3 4" id="KW-0342">GTP-binding</keyword>
<comment type="caution">
    <text evidence="10">The sequence shown here is derived from an EMBL/GenBank/DDBJ whole genome shotgun (WGS) entry which is preliminary data.</text>
</comment>
<dbReference type="PROSITE" id="PS01134">
    <property type="entry name" value="FTSZ_1"/>
    <property type="match status" value="1"/>
</dbReference>
<comment type="similarity">
    <text evidence="1 4 6">Belongs to the FtsZ family.</text>
</comment>
<dbReference type="PANTHER" id="PTHR30314">
    <property type="entry name" value="CELL DIVISION PROTEIN FTSZ-RELATED"/>
    <property type="match status" value="1"/>
</dbReference>
<dbReference type="PRINTS" id="PR00423">
    <property type="entry name" value="CELLDVISFTSZ"/>
</dbReference>
<feature type="binding site" evidence="4">
    <location>
        <position position="146"/>
    </location>
    <ligand>
        <name>GTP</name>
        <dbReference type="ChEBI" id="CHEBI:37565"/>
    </ligand>
</feature>
<dbReference type="PATRIC" id="fig|907348.3.peg.2586"/>
<dbReference type="GO" id="GO:0032153">
    <property type="term" value="C:cell division site"/>
    <property type="evidence" value="ECO:0007669"/>
    <property type="project" value="UniProtKB-UniRule"/>
</dbReference>
<evidence type="ECO:0000256" key="7">
    <source>
        <dbReference type="SAM" id="MobiDB-lite"/>
    </source>
</evidence>
<accession>H7ENQ7</accession>
<dbReference type="OrthoDB" id="9813375at2"/>